<proteinExistence type="predicted"/>
<name>A0ABR2L6I0_9EUKA</name>
<protein>
    <recommendedName>
        <fullName evidence="3">Initiator binding domain-containing protein</fullName>
    </recommendedName>
</protein>
<reference evidence="1 2" key="1">
    <citation type="submission" date="2024-04" db="EMBL/GenBank/DDBJ databases">
        <title>Tritrichomonas musculus Genome.</title>
        <authorList>
            <person name="Alves-Ferreira E."/>
            <person name="Grigg M."/>
            <person name="Lorenzi H."/>
            <person name="Galac M."/>
        </authorList>
    </citation>
    <scope>NUCLEOTIDE SEQUENCE [LARGE SCALE GENOMIC DNA]</scope>
    <source>
        <strain evidence="1 2">EAF2021</strain>
    </source>
</reference>
<evidence type="ECO:0000313" key="1">
    <source>
        <dbReference type="EMBL" id="KAK8898960.1"/>
    </source>
</evidence>
<keyword evidence="2" id="KW-1185">Reference proteome</keyword>
<sequence length="166" mass="19474">MDDLEFRYQPCHFNLLKKTLEDLCERFGYTTEKESIVECYDFWLKAKITDLGILHYQKNNDVKIWKDMAIHNPCWKFLSDIALTLISAQGSETIYERKISMQRATITNRRLSSKEDLVEARFRLSCNKPPDCGKVVSLNDLANKKMQQQKIKIKELAQSLISKYKS</sequence>
<organism evidence="1 2">
    <name type="scientific">Tritrichomonas musculus</name>
    <dbReference type="NCBI Taxonomy" id="1915356"/>
    <lineage>
        <taxon>Eukaryota</taxon>
        <taxon>Metamonada</taxon>
        <taxon>Parabasalia</taxon>
        <taxon>Tritrichomonadida</taxon>
        <taxon>Tritrichomonadidae</taxon>
        <taxon>Tritrichomonas</taxon>
    </lineage>
</organism>
<accession>A0ABR2L6I0</accession>
<dbReference type="EMBL" id="JAPFFF010000001">
    <property type="protein sequence ID" value="KAK8898960.1"/>
    <property type="molecule type" value="Genomic_DNA"/>
</dbReference>
<dbReference type="Proteomes" id="UP001470230">
    <property type="component" value="Unassembled WGS sequence"/>
</dbReference>
<comment type="caution">
    <text evidence="1">The sequence shown here is derived from an EMBL/GenBank/DDBJ whole genome shotgun (WGS) entry which is preliminary data.</text>
</comment>
<evidence type="ECO:0000313" key="2">
    <source>
        <dbReference type="Proteomes" id="UP001470230"/>
    </source>
</evidence>
<gene>
    <name evidence="1" type="ORF">M9Y10_001255</name>
</gene>
<evidence type="ECO:0008006" key="3">
    <source>
        <dbReference type="Google" id="ProtNLM"/>
    </source>
</evidence>